<keyword evidence="1" id="KW-0449">Lipoprotein</keyword>
<dbReference type="PANTHER" id="PTHR39335">
    <property type="entry name" value="BLL4220 PROTEIN"/>
    <property type="match status" value="1"/>
</dbReference>
<dbReference type="PIRSF" id="PIRSF029720">
    <property type="entry name" value="UCP029720"/>
    <property type="match status" value="1"/>
</dbReference>
<proteinExistence type="predicted"/>
<gene>
    <name evidence="1" type="ORF">ABIE13_000047</name>
</gene>
<dbReference type="PANTHER" id="PTHR39335:SF1">
    <property type="entry name" value="BLL4220 PROTEIN"/>
    <property type="match status" value="1"/>
</dbReference>
<accession>A0ABV2Q2L2</accession>
<sequence length="142" mass="14729">MSTLLKCSNQGENMKLAGIALIAALALAGCGSMGTSTSKPSTPAQAADGTLIGPNGKTLYFFSKDTKGSGASACYDTCAKNWPPLDVASTAQPIGDYSIIIRTDGARQWAYQGQPLYYFVKDAKPGDKTGDGVGGNWKVAKP</sequence>
<evidence type="ECO:0000313" key="1">
    <source>
        <dbReference type="EMBL" id="MET4574950.1"/>
    </source>
</evidence>
<dbReference type="Pfam" id="PF03640">
    <property type="entry name" value="Lipoprotein_15"/>
    <property type="match status" value="2"/>
</dbReference>
<dbReference type="InterPro" id="IPR014558">
    <property type="entry name" value="UCP029720"/>
</dbReference>
<evidence type="ECO:0000313" key="2">
    <source>
        <dbReference type="Proteomes" id="UP001549320"/>
    </source>
</evidence>
<protein>
    <submittedName>
        <fullName evidence="1">Lipoprotein with Yx(FWY)xxD motif</fullName>
    </submittedName>
</protein>
<keyword evidence="2" id="KW-1185">Reference proteome</keyword>
<dbReference type="EMBL" id="JBEPSH010000001">
    <property type="protein sequence ID" value="MET4574950.1"/>
    <property type="molecule type" value="Genomic_DNA"/>
</dbReference>
<organism evidence="1 2">
    <name type="scientific">Ottowia thiooxydans</name>
    <dbReference type="NCBI Taxonomy" id="219182"/>
    <lineage>
        <taxon>Bacteria</taxon>
        <taxon>Pseudomonadati</taxon>
        <taxon>Pseudomonadota</taxon>
        <taxon>Betaproteobacteria</taxon>
        <taxon>Burkholderiales</taxon>
        <taxon>Comamonadaceae</taxon>
        <taxon>Ottowia</taxon>
    </lineage>
</organism>
<reference evidence="1 2" key="1">
    <citation type="submission" date="2024-06" db="EMBL/GenBank/DDBJ databases">
        <title>Sorghum-associated microbial communities from plants grown in Nebraska, USA.</title>
        <authorList>
            <person name="Schachtman D."/>
        </authorList>
    </citation>
    <scope>NUCLEOTIDE SEQUENCE [LARGE SCALE GENOMIC DNA]</scope>
    <source>
        <strain evidence="1 2">2709</strain>
    </source>
</reference>
<dbReference type="PROSITE" id="PS51257">
    <property type="entry name" value="PROKAR_LIPOPROTEIN"/>
    <property type="match status" value="1"/>
</dbReference>
<name>A0ABV2Q2L2_9BURK</name>
<comment type="caution">
    <text evidence="1">The sequence shown here is derived from an EMBL/GenBank/DDBJ whole genome shotgun (WGS) entry which is preliminary data.</text>
</comment>
<dbReference type="Proteomes" id="UP001549320">
    <property type="component" value="Unassembled WGS sequence"/>
</dbReference>
<dbReference type="InterPro" id="IPR005297">
    <property type="entry name" value="Lipoprotein_repeat"/>
</dbReference>